<comment type="caution">
    <text evidence="6">The sequence shown here is derived from an EMBL/GenBank/DDBJ whole genome shotgun (WGS) entry which is preliminary data.</text>
</comment>
<feature type="domain" description="Bromo" evidence="5">
    <location>
        <begin position="41"/>
        <end position="98"/>
    </location>
</feature>
<dbReference type="PANTHER" id="PTHR22880">
    <property type="entry name" value="FALZ-RELATED BROMODOMAIN-CONTAINING PROTEINS"/>
    <property type="match status" value="1"/>
</dbReference>
<keyword evidence="4" id="KW-1133">Transmembrane helix</keyword>
<reference evidence="6 7" key="1">
    <citation type="submission" date="2020-04" db="EMBL/GenBank/DDBJ databases">
        <authorList>
            <person name="Alioto T."/>
            <person name="Alioto T."/>
            <person name="Gomez Garrido J."/>
        </authorList>
    </citation>
    <scope>NUCLEOTIDE SEQUENCE [LARGE SCALE GENOMIC DNA]</scope>
</reference>
<evidence type="ECO:0000313" key="6">
    <source>
        <dbReference type="EMBL" id="CAB3386144.1"/>
    </source>
</evidence>
<dbReference type="Pfam" id="PF00439">
    <property type="entry name" value="Bromodomain"/>
    <property type="match status" value="1"/>
</dbReference>
<dbReference type="GO" id="GO:0005634">
    <property type="term" value="C:nucleus"/>
    <property type="evidence" value="ECO:0007669"/>
    <property type="project" value="TreeGrafter"/>
</dbReference>
<sequence length="173" mass="20069">MGGSSNFASRNQDACRPQKGQNKGLGQNQLVFLKKTVDDLCRLQCAGPFLEPVDPVLLKIPDYFQIIKKPMDLSTIKQQLKDNYYLNVKQFVDDMNLMGSTSTYKYHKEDCQTCKYCCLRTTNEAEHNYLWILWPICQLAQSNEEKNTVVFVLLLQLFFVLLLQLFLVLLLQF</sequence>
<dbReference type="GO" id="GO:0006338">
    <property type="term" value="P:chromatin remodeling"/>
    <property type="evidence" value="ECO:0007669"/>
    <property type="project" value="TreeGrafter"/>
</dbReference>
<keyword evidence="4" id="KW-0812">Transmembrane</keyword>
<dbReference type="Gene3D" id="1.20.920.10">
    <property type="entry name" value="Bromodomain-like"/>
    <property type="match status" value="1"/>
</dbReference>
<keyword evidence="7" id="KW-1185">Reference proteome</keyword>
<keyword evidence="4" id="KW-0472">Membrane</keyword>
<dbReference type="Proteomes" id="UP000494165">
    <property type="component" value="Unassembled WGS sequence"/>
</dbReference>
<dbReference type="SMART" id="SM00297">
    <property type="entry name" value="BROMO"/>
    <property type="match status" value="1"/>
</dbReference>
<dbReference type="SUPFAM" id="SSF47370">
    <property type="entry name" value="Bromodomain"/>
    <property type="match status" value="1"/>
</dbReference>
<dbReference type="GO" id="GO:0000785">
    <property type="term" value="C:chromatin"/>
    <property type="evidence" value="ECO:0007669"/>
    <property type="project" value="TreeGrafter"/>
</dbReference>
<feature type="region of interest" description="Disordered" evidence="3">
    <location>
        <begin position="1"/>
        <end position="21"/>
    </location>
</feature>
<dbReference type="EMBL" id="CADEPI010000457">
    <property type="protein sequence ID" value="CAB3386144.1"/>
    <property type="molecule type" value="Genomic_DNA"/>
</dbReference>
<dbReference type="PANTHER" id="PTHR22880:SF225">
    <property type="entry name" value="BROMODOMAIN-CONTAINING PROTEIN BET-1-RELATED"/>
    <property type="match status" value="1"/>
</dbReference>
<dbReference type="PROSITE" id="PS50014">
    <property type="entry name" value="BROMODOMAIN_2"/>
    <property type="match status" value="1"/>
</dbReference>
<dbReference type="InterPro" id="IPR036427">
    <property type="entry name" value="Bromodomain-like_sf"/>
</dbReference>
<dbReference type="GO" id="GO:0006355">
    <property type="term" value="P:regulation of DNA-templated transcription"/>
    <property type="evidence" value="ECO:0007669"/>
    <property type="project" value="TreeGrafter"/>
</dbReference>
<name>A0A8S1DQP5_9INSE</name>
<evidence type="ECO:0000256" key="3">
    <source>
        <dbReference type="SAM" id="MobiDB-lite"/>
    </source>
</evidence>
<keyword evidence="1 2" id="KW-0103">Bromodomain</keyword>
<evidence type="ECO:0000256" key="2">
    <source>
        <dbReference type="PROSITE-ProRule" id="PRU00035"/>
    </source>
</evidence>
<dbReference type="InterPro" id="IPR050935">
    <property type="entry name" value="Bromo_chromatin_reader"/>
</dbReference>
<feature type="compositionally biased region" description="Polar residues" evidence="3">
    <location>
        <begin position="1"/>
        <end position="12"/>
    </location>
</feature>
<evidence type="ECO:0000313" key="7">
    <source>
        <dbReference type="Proteomes" id="UP000494165"/>
    </source>
</evidence>
<protein>
    <recommendedName>
        <fullName evidence="5">Bromo domain-containing protein</fullName>
    </recommendedName>
</protein>
<feature type="transmembrane region" description="Helical" evidence="4">
    <location>
        <begin position="149"/>
        <end position="171"/>
    </location>
</feature>
<dbReference type="OrthoDB" id="21449at2759"/>
<gene>
    <name evidence="6" type="ORF">CLODIP_2_CD01416</name>
</gene>
<accession>A0A8S1DQP5</accession>
<organism evidence="6 7">
    <name type="scientific">Cloeon dipterum</name>
    <dbReference type="NCBI Taxonomy" id="197152"/>
    <lineage>
        <taxon>Eukaryota</taxon>
        <taxon>Metazoa</taxon>
        <taxon>Ecdysozoa</taxon>
        <taxon>Arthropoda</taxon>
        <taxon>Hexapoda</taxon>
        <taxon>Insecta</taxon>
        <taxon>Pterygota</taxon>
        <taxon>Palaeoptera</taxon>
        <taxon>Ephemeroptera</taxon>
        <taxon>Pisciforma</taxon>
        <taxon>Baetidae</taxon>
        <taxon>Cloeon</taxon>
    </lineage>
</organism>
<dbReference type="AlphaFoldDB" id="A0A8S1DQP5"/>
<dbReference type="PRINTS" id="PR00503">
    <property type="entry name" value="BROMODOMAIN"/>
</dbReference>
<evidence type="ECO:0000256" key="4">
    <source>
        <dbReference type="SAM" id="Phobius"/>
    </source>
</evidence>
<evidence type="ECO:0000256" key="1">
    <source>
        <dbReference type="ARBA" id="ARBA00023117"/>
    </source>
</evidence>
<evidence type="ECO:0000259" key="5">
    <source>
        <dbReference type="PROSITE" id="PS50014"/>
    </source>
</evidence>
<proteinExistence type="predicted"/>
<dbReference type="InterPro" id="IPR001487">
    <property type="entry name" value="Bromodomain"/>
</dbReference>